<evidence type="ECO:0000256" key="2">
    <source>
        <dbReference type="ARBA" id="ARBA00012948"/>
    </source>
</evidence>
<evidence type="ECO:0000259" key="6">
    <source>
        <dbReference type="SMART" id="SM00822"/>
    </source>
</evidence>
<comment type="function">
    <text evidence="5">Catalyzes the NADPH-dependent reduction of beta-ketoacyl-ACP substrates to beta-hydroxyacyl-ACP products, the first reductive step in the elongation cycle of fatty acid biosynthesis.</text>
</comment>
<keyword evidence="5" id="KW-0443">Lipid metabolism</keyword>
<feature type="domain" description="Ketoreductase" evidence="6">
    <location>
        <begin position="6"/>
        <end position="185"/>
    </location>
</feature>
<organism evidence="7 8">
    <name type="scientific">Effusibacillus consociatus</name>
    <dbReference type="NCBI Taxonomy" id="1117041"/>
    <lineage>
        <taxon>Bacteria</taxon>
        <taxon>Bacillati</taxon>
        <taxon>Bacillota</taxon>
        <taxon>Bacilli</taxon>
        <taxon>Bacillales</taxon>
        <taxon>Alicyclobacillaceae</taxon>
        <taxon>Effusibacillus</taxon>
    </lineage>
</organism>
<dbReference type="Proteomes" id="UP001596002">
    <property type="component" value="Unassembled WGS sequence"/>
</dbReference>
<dbReference type="PRINTS" id="PR00080">
    <property type="entry name" value="SDRFAMILY"/>
</dbReference>
<keyword evidence="5" id="KW-0276">Fatty acid metabolism</keyword>
<accession>A0ABV9Q595</accession>
<keyword evidence="3 5" id="KW-0560">Oxidoreductase</keyword>
<evidence type="ECO:0000313" key="7">
    <source>
        <dbReference type="EMBL" id="MFC4769083.1"/>
    </source>
</evidence>
<comment type="subunit">
    <text evidence="5">Homotetramer.</text>
</comment>
<evidence type="ECO:0000313" key="8">
    <source>
        <dbReference type="Proteomes" id="UP001596002"/>
    </source>
</evidence>
<dbReference type="PRINTS" id="PR00081">
    <property type="entry name" value="GDHRDH"/>
</dbReference>
<dbReference type="Gene3D" id="3.40.50.720">
    <property type="entry name" value="NAD(P)-binding Rossmann-like Domain"/>
    <property type="match status" value="1"/>
</dbReference>
<proteinExistence type="inferred from homology"/>
<dbReference type="InterPro" id="IPR057326">
    <property type="entry name" value="KR_dom"/>
</dbReference>
<dbReference type="EC" id="1.1.1.100" evidence="2 5"/>
<gene>
    <name evidence="7" type="primary">fabG</name>
    <name evidence="7" type="ORF">ACFO8Q_17265</name>
</gene>
<comment type="caution">
    <text evidence="7">The sequence shown here is derived from an EMBL/GenBank/DDBJ whole genome shotgun (WGS) entry which is preliminary data.</text>
</comment>
<comment type="pathway">
    <text evidence="5">Lipid metabolism; fatty acid biosynthesis.</text>
</comment>
<dbReference type="InterPro" id="IPR020904">
    <property type="entry name" value="Sc_DH/Rdtase_CS"/>
</dbReference>
<dbReference type="NCBIfam" id="NF009466">
    <property type="entry name" value="PRK12826.1-2"/>
    <property type="match status" value="1"/>
</dbReference>
<dbReference type="SMART" id="SM00822">
    <property type="entry name" value="PKS_KR"/>
    <property type="match status" value="1"/>
</dbReference>
<dbReference type="NCBIfam" id="TIGR01830">
    <property type="entry name" value="3oxo_ACP_reduc"/>
    <property type="match status" value="1"/>
</dbReference>
<dbReference type="PANTHER" id="PTHR42760:SF133">
    <property type="entry name" value="3-OXOACYL-[ACYL-CARRIER-PROTEIN] REDUCTASE"/>
    <property type="match status" value="1"/>
</dbReference>
<dbReference type="NCBIfam" id="NF004198">
    <property type="entry name" value="PRK05653.1-3"/>
    <property type="match status" value="1"/>
</dbReference>
<keyword evidence="5" id="KW-0444">Lipid biosynthesis</keyword>
<dbReference type="InterPro" id="IPR011284">
    <property type="entry name" value="3oxo_ACP_reduc"/>
</dbReference>
<comment type="catalytic activity">
    <reaction evidence="4 5">
        <text>a (3R)-hydroxyacyl-[ACP] + NADP(+) = a 3-oxoacyl-[ACP] + NADPH + H(+)</text>
        <dbReference type="Rhea" id="RHEA:17397"/>
        <dbReference type="Rhea" id="RHEA-COMP:9916"/>
        <dbReference type="Rhea" id="RHEA-COMP:9945"/>
        <dbReference type="ChEBI" id="CHEBI:15378"/>
        <dbReference type="ChEBI" id="CHEBI:57783"/>
        <dbReference type="ChEBI" id="CHEBI:58349"/>
        <dbReference type="ChEBI" id="CHEBI:78776"/>
        <dbReference type="ChEBI" id="CHEBI:78827"/>
        <dbReference type="EC" id="1.1.1.100"/>
    </reaction>
</comment>
<dbReference type="PROSITE" id="PS00061">
    <property type="entry name" value="ADH_SHORT"/>
    <property type="match status" value="1"/>
</dbReference>
<keyword evidence="8" id="KW-1185">Reference proteome</keyword>
<name>A0ABV9Q595_9BACL</name>
<dbReference type="CDD" id="cd05333">
    <property type="entry name" value="BKR_SDR_c"/>
    <property type="match status" value="1"/>
</dbReference>
<keyword evidence="5" id="KW-0275">Fatty acid biosynthesis</keyword>
<evidence type="ECO:0000256" key="1">
    <source>
        <dbReference type="ARBA" id="ARBA00006484"/>
    </source>
</evidence>
<dbReference type="Pfam" id="PF13561">
    <property type="entry name" value="adh_short_C2"/>
    <property type="match status" value="1"/>
</dbReference>
<evidence type="ECO:0000256" key="3">
    <source>
        <dbReference type="ARBA" id="ARBA00023002"/>
    </source>
</evidence>
<protein>
    <recommendedName>
        <fullName evidence="2 5">3-oxoacyl-[acyl-carrier-protein] reductase</fullName>
        <ecNumber evidence="2 5">1.1.1.100</ecNumber>
    </recommendedName>
</protein>
<dbReference type="InterPro" id="IPR036291">
    <property type="entry name" value="NAD(P)-bd_dom_sf"/>
</dbReference>
<evidence type="ECO:0000256" key="4">
    <source>
        <dbReference type="ARBA" id="ARBA00048508"/>
    </source>
</evidence>
<dbReference type="SUPFAM" id="SSF51735">
    <property type="entry name" value="NAD(P)-binding Rossmann-fold domains"/>
    <property type="match status" value="1"/>
</dbReference>
<dbReference type="GO" id="GO:0004316">
    <property type="term" value="F:3-oxoacyl-[acyl-carrier-protein] reductase (NADPH) activity"/>
    <property type="evidence" value="ECO:0007669"/>
    <property type="project" value="UniProtKB-EC"/>
</dbReference>
<dbReference type="PANTHER" id="PTHR42760">
    <property type="entry name" value="SHORT-CHAIN DEHYDROGENASES/REDUCTASES FAMILY MEMBER"/>
    <property type="match status" value="1"/>
</dbReference>
<comment type="similarity">
    <text evidence="1 5">Belongs to the short-chain dehydrogenases/reductases (SDR) family.</text>
</comment>
<dbReference type="InterPro" id="IPR002347">
    <property type="entry name" value="SDR_fam"/>
</dbReference>
<keyword evidence="5" id="KW-0521">NADP</keyword>
<dbReference type="NCBIfam" id="NF005559">
    <property type="entry name" value="PRK07231.1"/>
    <property type="match status" value="1"/>
</dbReference>
<evidence type="ECO:0000256" key="5">
    <source>
        <dbReference type="RuleBase" id="RU366074"/>
    </source>
</evidence>
<dbReference type="RefSeq" id="WP_380027199.1">
    <property type="nucleotide sequence ID" value="NZ_JBHSHC010000116.1"/>
</dbReference>
<reference evidence="8" key="1">
    <citation type="journal article" date="2019" name="Int. J. Syst. Evol. Microbiol.">
        <title>The Global Catalogue of Microorganisms (GCM) 10K type strain sequencing project: providing services to taxonomists for standard genome sequencing and annotation.</title>
        <authorList>
            <consortium name="The Broad Institute Genomics Platform"/>
            <consortium name="The Broad Institute Genome Sequencing Center for Infectious Disease"/>
            <person name="Wu L."/>
            <person name="Ma J."/>
        </authorList>
    </citation>
    <scope>NUCLEOTIDE SEQUENCE [LARGE SCALE GENOMIC DNA]</scope>
    <source>
        <strain evidence="8">WYCCWR 12678</strain>
    </source>
</reference>
<dbReference type="EMBL" id="JBHSHC010000116">
    <property type="protein sequence ID" value="MFC4769083.1"/>
    <property type="molecule type" value="Genomic_DNA"/>
</dbReference>
<sequence>MRLQDKVAIITGGANGIGKETALLFAKNGAKLVISDFDEEAGLAALQEIRNLGTEAEFVKVNVSNLYDVQQMVDAAVERFSRIDVLINNAGITRDGFLVKMDPTQWDQVVAVNLTGVFYCTQAVAKVMMDQGQGVILNAASVVGLYGNIGQTNYSATKSGVIGMTKTWAKELGPKGIRVNAVAPGFIMTGMTGKVPDKVLDSMKEKTPLRRLGQPADIANAYLFLASDEASFVNGAVLSVDGGLTF</sequence>